<gene>
    <name evidence="3" type="ORF">TD95_000764</name>
</gene>
<dbReference type="InterPro" id="IPR053056">
    <property type="entry name" value="Lipid_Metab_Assoc_Protein"/>
</dbReference>
<accession>A0A0F4Z9K3</accession>
<feature type="compositionally biased region" description="Acidic residues" evidence="1">
    <location>
        <begin position="536"/>
        <end position="548"/>
    </location>
</feature>
<protein>
    <recommendedName>
        <fullName evidence="2">DUF4484 domain-containing protein</fullName>
    </recommendedName>
</protein>
<proteinExistence type="predicted"/>
<sequence length="616" mass="66799">MSLLATPPPTPPISALFLIEFDAKAGYTLLWKRAASDSIVLDDVVEYKSLPSGLHEVDEDLVYFVHDAGFAGLSAFVNRRIDDAALRNARMVAVGVLVPLSYGRLGRAWRHTADLQLLARQIADDKSQIHLLEEFWSSHSIPAVETSAAAADIYSHSRLRAVSDGTRIFAPPHRSATSGTCAAGPAPPSAKLEKNHPAHGLTRLLETFGPLVFPLFRAALLRKRILISCHAPVHQANDFVYDLSILSNIPSSLLDILPESAPTQRLRPLFTVGVRDIPLLAADLKPLLANTVDDSGTGWIACTTDSILAIKEDLWDVLVTLPTNYSSPTSNSAASINKPWPTIKGPKGLVIKATQRDLRRYTCLKAALARLATPSQPPSPTLSSAHSILDRPTAAVAPAEVSDMQIAEIVEPVTWTALAYQGFMWWASAGEQRHSDSLDEAAADAALLADLIAPCPVPTIRYRDECPAEAEAPAAAQQGHVEDGNDDEAIEARTELAIVAYFHRLTTQILSVGAQISSSEAPVLDSDSDAGLAYHDDDDDEEEEEEEDTQQLLRAADGDERQAKTIRVGSQVLEAMGLDIWSSVDAEFARAVMRVYFERRAHVETKGVEVCGVRLC</sequence>
<feature type="region of interest" description="Disordered" evidence="1">
    <location>
        <begin position="173"/>
        <end position="192"/>
    </location>
</feature>
<reference evidence="3 4" key="1">
    <citation type="submission" date="2015-03" db="EMBL/GenBank/DDBJ databases">
        <authorList>
            <person name="Radwan O."/>
            <person name="Al-Naeli F.A."/>
            <person name="Rendon G.A."/>
            <person name="Fields C."/>
        </authorList>
    </citation>
    <scope>NUCLEOTIDE SEQUENCE [LARGE SCALE GENOMIC DNA]</scope>
    <source>
        <strain evidence="3">CR-DP1</strain>
    </source>
</reference>
<name>A0A0F4Z9K3_9PEZI</name>
<keyword evidence="4" id="KW-1185">Reference proteome</keyword>
<feature type="domain" description="DUF4484" evidence="2">
    <location>
        <begin position="410"/>
        <end position="616"/>
    </location>
</feature>
<dbReference type="EMBL" id="LAEV01001971">
    <property type="protein sequence ID" value="KKA26821.1"/>
    <property type="molecule type" value="Genomic_DNA"/>
</dbReference>
<dbReference type="Proteomes" id="UP000033483">
    <property type="component" value="Unassembled WGS sequence"/>
</dbReference>
<evidence type="ECO:0000259" key="2">
    <source>
        <dbReference type="Pfam" id="PF14831"/>
    </source>
</evidence>
<feature type="region of interest" description="Disordered" evidence="1">
    <location>
        <begin position="520"/>
        <end position="548"/>
    </location>
</feature>
<evidence type="ECO:0000256" key="1">
    <source>
        <dbReference type="SAM" id="MobiDB-lite"/>
    </source>
</evidence>
<dbReference type="PANTHER" id="PTHR28153:SF1">
    <property type="entry name" value="DUF4484 DOMAIN-CONTAINING PROTEIN"/>
    <property type="match status" value="1"/>
</dbReference>
<dbReference type="Pfam" id="PF14831">
    <property type="entry name" value="DUF4484"/>
    <property type="match status" value="1"/>
</dbReference>
<dbReference type="GO" id="GO:0005811">
    <property type="term" value="C:lipid droplet"/>
    <property type="evidence" value="ECO:0007669"/>
    <property type="project" value="TreeGrafter"/>
</dbReference>
<organism evidence="3 4">
    <name type="scientific">Thielaviopsis punctulata</name>
    <dbReference type="NCBI Taxonomy" id="72032"/>
    <lineage>
        <taxon>Eukaryota</taxon>
        <taxon>Fungi</taxon>
        <taxon>Dikarya</taxon>
        <taxon>Ascomycota</taxon>
        <taxon>Pezizomycotina</taxon>
        <taxon>Sordariomycetes</taxon>
        <taxon>Hypocreomycetidae</taxon>
        <taxon>Microascales</taxon>
        <taxon>Ceratocystidaceae</taxon>
        <taxon>Thielaviopsis</taxon>
    </lineage>
</organism>
<comment type="caution">
    <text evidence="3">The sequence shown here is derived from an EMBL/GenBank/DDBJ whole genome shotgun (WGS) entry which is preliminary data.</text>
</comment>
<dbReference type="AlphaFoldDB" id="A0A0F4Z9K3"/>
<dbReference type="OrthoDB" id="2152680at2759"/>
<dbReference type="InterPro" id="IPR018626">
    <property type="entry name" value="LCHN/Anr2"/>
</dbReference>
<dbReference type="PANTHER" id="PTHR28153">
    <property type="entry name" value="PROTEIN, PUTATIVE-RELATED"/>
    <property type="match status" value="1"/>
</dbReference>
<evidence type="ECO:0000313" key="3">
    <source>
        <dbReference type="EMBL" id="KKA26821.1"/>
    </source>
</evidence>
<evidence type="ECO:0000313" key="4">
    <source>
        <dbReference type="Proteomes" id="UP000033483"/>
    </source>
</evidence>
<dbReference type="InterPro" id="IPR028115">
    <property type="entry name" value="DUF4484"/>
</dbReference>
<dbReference type="Pfam" id="PF09804">
    <property type="entry name" value="DENND11"/>
    <property type="match status" value="1"/>
</dbReference>